<comment type="caution">
    <text evidence="4">The sequence shown here is derived from an EMBL/GenBank/DDBJ whole genome shotgun (WGS) entry which is preliminary data.</text>
</comment>
<protein>
    <submittedName>
        <fullName evidence="4">Uncharacterized protein</fullName>
    </submittedName>
</protein>
<sequence length="82" mass="8773">MMSSRALPWLISALLAALALAAPLLQLSSSDPIVMALAMLTAMWLAWVTFDHSIGPLRDTDAAPAAEPPPGFVDTQATWKNR</sequence>
<feature type="signal peptide" evidence="3">
    <location>
        <begin position="1"/>
        <end position="21"/>
    </location>
</feature>
<dbReference type="RefSeq" id="WP_124543624.1">
    <property type="nucleotide sequence ID" value="NZ_QUSW01000010.1"/>
</dbReference>
<keyword evidence="3" id="KW-0732">Signal</keyword>
<feature type="region of interest" description="Disordered" evidence="1">
    <location>
        <begin position="59"/>
        <end position="82"/>
    </location>
</feature>
<reference evidence="4 5" key="2">
    <citation type="submission" date="2018-12" db="EMBL/GenBank/DDBJ databases">
        <title>Rhizobacter gummiphilus sp. nov., a rubber-degrading bacterium isolated from the soil of a botanical garden in Japan.</title>
        <authorList>
            <person name="Shunsuke S.S."/>
        </authorList>
    </citation>
    <scope>NUCLEOTIDE SEQUENCE [LARGE SCALE GENOMIC DNA]</scope>
    <source>
        <strain evidence="4 5">S-16</strain>
    </source>
</reference>
<name>A0A3N7HM34_9BURK</name>
<evidence type="ECO:0000313" key="5">
    <source>
        <dbReference type="Proteomes" id="UP000267464"/>
    </source>
</evidence>
<dbReference type="Proteomes" id="UP000267464">
    <property type="component" value="Unassembled WGS sequence"/>
</dbReference>
<reference evidence="4 5" key="1">
    <citation type="submission" date="2018-08" db="EMBL/GenBank/DDBJ databases">
        <authorList>
            <person name="Khan S.A."/>
            <person name="Jeon C.O."/>
            <person name="Chun B.H."/>
            <person name="Jeong S.E."/>
        </authorList>
    </citation>
    <scope>NUCLEOTIDE SEQUENCE [LARGE SCALE GENOMIC DNA]</scope>
    <source>
        <strain evidence="4 5">S-16</strain>
    </source>
</reference>
<keyword evidence="2" id="KW-1133">Transmembrane helix</keyword>
<gene>
    <name evidence="4" type="ORF">DZC73_27665</name>
</gene>
<accession>A0A3N7HM34</accession>
<keyword evidence="5" id="KW-1185">Reference proteome</keyword>
<feature type="transmembrane region" description="Helical" evidence="2">
    <location>
        <begin position="31"/>
        <end position="50"/>
    </location>
</feature>
<evidence type="ECO:0000256" key="3">
    <source>
        <dbReference type="SAM" id="SignalP"/>
    </source>
</evidence>
<dbReference type="AlphaFoldDB" id="A0A3N7HM34"/>
<evidence type="ECO:0000256" key="1">
    <source>
        <dbReference type="SAM" id="MobiDB-lite"/>
    </source>
</evidence>
<keyword evidence="2" id="KW-0812">Transmembrane</keyword>
<feature type="chain" id="PRO_5018309188" evidence="3">
    <location>
        <begin position="22"/>
        <end position="82"/>
    </location>
</feature>
<proteinExistence type="predicted"/>
<evidence type="ECO:0000313" key="4">
    <source>
        <dbReference type="EMBL" id="RQP21681.1"/>
    </source>
</evidence>
<dbReference type="EMBL" id="QUSW01000010">
    <property type="protein sequence ID" value="RQP21681.1"/>
    <property type="molecule type" value="Genomic_DNA"/>
</dbReference>
<organism evidence="4 5">
    <name type="scientific">Piscinibacter terrae</name>
    <dbReference type="NCBI Taxonomy" id="2496871"/>
    <lineage>
        <taxon>Bacteria</taxon>
        <taxon>Pseudomonadati</taxon>
        <taxon>Pseudomonadota</taxon>
        <taxon>Betaproteobacteria</taxon>
        <taxon>Burkholderiales</taxon>
        <taxon>Sphaerotilaceae</taxon>
        <taxon>Piscinibacter</taxon>
    </lineage>
</organism>
<keyword evidence="2" id="KW-0472">Membrane</keyword>
<evidence type="ECO:0000256" key="2">
    <source>
        <dbReference type="SAM" id="Phobius"/>
    </source>
</evidence>